<evidence type="ECO:0000313" key="7">
    <source>
        <dbReference type="Proteomes" id="UP001152320"/>
    </source>
</evidence>
<dbReference type="GO" id="GO:0005739">
    <property type="term" value="C:mitochondrion"/>
    <property type="evidence" value="ECO:0007669"/>
    <property type="project" value="UniProtKB-SubCell"/>
</dbReference>
<evidence type="ECO:0000256" key="1">
    <source>
        <dbReference type="ARBA" id="ARBA00004173"/>
    </source>
</evidence>
<feature type="region of interest" description="Disordered" evidence="5">
    <location>
        <begin position="65"/>
        <end position="95"/>
    </location>
</feature>
<evidence type="ECO:0000256" key="2">
    <source>
        <dbReference type="ARBA" id="ARBA00009116"/>
    </source>
</evidence>
<evidence type="ECO:0000256" key="3">
    <source>
        <dbReference type="ARBA" id="ARBA00022946"/>
    </source>
</evidence>
<dbReference type="GO" id="GO:0033615">
    <property type="term" value="P:mitochondrial proton-transporting ATP synthase complex assembly"/>
    <property type="evidence" value="ECO:0007669"/>
    <property type="project" value="TreeGrafter"/>
</dbReference>
<keyword evidence="7" id="KW-1185">Reference proteome</keyword>
<keyword evidence="4" id="KW-0496">Mitochondrion</keyword>
<comment type="similarity">
    <text evidence="2">Belongs to the ATP11 family.</text>
</comment>
<dbReference type="PANTHER" id="PTHR13126">
    <property type="entry name" value="CHAPERONE ATP11"/>
    <property type="match status" value="1"/>
</dbReference>
<dbReference type="InterPro" id="IPR010591">
    <property type="entry name" value="ATP11"/>
</dbReference>
<dbReference type="AlphaFoldDB" id="A0A9Q1CA28"/>
<dbReference type="EMBL" id="JAIZAY010000006">
    <property type="protein sequence ID" value="KAJ8040851.1"/>
    <property type="molecule type" value="Genomic_DNA"/>
</dbReference>
<comment type="subcellular location">
    <subcellularLocation>
        <location evidence="1">Mitochondrion</location>
    </subcellularLocation>
</comment>
<keyword evidence="3" id="KW-0809">Transit peptide</keyword>
<dbReference type="PANTHER" id="PTHR13126:SF0">
    <property type="entry name" value="ATP SYNTHASE MITOCHONDRIAL F1 COMPLEX ASSEMBLY FACTOR 1"/>
    <property type="match status" value="1"/>
</dbReference>
<name>A0A9Q1CA28_HOLLE</name>
<reference evidence="6" key="1">
    <citation type="submission" date="2021-10" db="EMBL/GenBank/DDBJ databases">
        <title>Tropical sea cucumber genome reveals ecological adaptation and Cuvierian tubules defense mechanism.</title>
        <authorList>
            <person name="Chen T."/>
        </authorList>
    </citation>
    <scope>NUCLEOTIDE SEQUENCE</scope>
    <source>
        <strain evidence="6">Nanhai2018</strain>
        <tissue evidence="6">Muscle</tissue>
    </source>
</reference>
<dbReference type="Pfam" id="PF06644">
    <property type="entry name" value="ATP11"/>
    <property type="match status" value="1"/>
</dbReference>
<dbReference type="Proteomes" id="UP001152320">
    <property type="component" value="Chromosome 6"/>
</dbReference>
<evidence type="ECO:0000313" key="6">
    <source>
        <dbReference type="EMBL" id="KAJ8040851.1"/>
    </source>
</evidence>
<comment type="caution">
    <text evidence="6">The sequence shown here is derived from an EMBL/GenBank/DDBJ whole genome shotgun (WGS) entry which is preliminary data.</text>
</comment>
<evidence type="ECO:0000256" key="5">
    <source>
        <dbReference type="SAM" id="MobiDB-lite"/>
    </source>
</evidence>
<protein>
    <submittedName>
        <fullName evidence="6">ATP synthase mitochondrial F1 complex assembly factor 1</fullName>
    </submittedName>
</protein>
<evidence type="ECO:0000256" key="4">
    <source>
        <dbReference type="ARBA" id="ARBA00023128"/>
    </source>
</evidence>
<sequence length="296" mass="34429">MAAHFQRARFAFRVKLSIFFEYKGVVTTVTRYSEESKMDDLEKNPFMAKYADKIKELQRSDPEVFQSKLDAQKESKKKRKSKPEESGKKEGLSLSEKPQPQLLKDFVQQKKKGLDSVVKVDMLKELPPSEIERIWKEYHKDKDRICAVIPKQVYEKINETSKNYPMFLYALPRKTGFEFFFAQFEGDSCYFTSLVNYQAYQENAPILLTMTHYTELQDDKGIVLLTGELNTEFISVQDAQFLANQLQLFYATGDTERQKLLDIFNNKPAEFKHMDIIKMLQSAKVGDESDQGTPID</sequence>
<accession>A0A9Q1CA28</accession>
<proteinExistence type="inferred from homology"/>
<dbReference type="OrthoDB" id="16535at2759"/>
<feature type="compositionally biased region" description="Basic and acidic residues" evidence="5">
    <location>
        <begin position="82"/>
        <end position="91"/>
    </location>
</feature>
<gene>
    <name evidence="6" type="ORF">HOLleu_15269</name>
</gene>
<organism evidence="6 7">
    <name type="scientific">Holothuria leucospilota</name>
    <name type="common">Black long sea cucumber</name>
    <name type="synonym">Mertensiothuria leucospilota</name>
    <dbReference type="NCBI Taxonomy" id="206669"/>
    <lineage>
        <taxon>Eukaryota</taxon>
        <taxon>Metazoa</taxon>
        <taxon>Echinodermata</taxon>
        <taxon>Eleutherozoa</taxon>
        <taxon>Echinozoa</taxon>
        <taxon>Holothuroidea</taxon>
        <taxon>Aspidochirotacea</taxon>
        <taxon>Aspidochirotida</taxon>
        <taxon>Holothuriidae</taxon>
        <taxon>Holothuria</taxon>
    </lineage>
</organism>